<protein>
    <submittedName>
        <fullName evidence="1">Uncharacterized protein</fullName>
    </submittedName>
</protein>
<organism evidence="1">
    <name type="scientific">marine metagenome</name>
    <dbReference type="NCBI Taxonomy" id="408172"/>
    <lineage>
        <taxon>unclassified sequences</taxon>
        <taxon>metagenomes</taxon>
        <taxon>ecological metagenomes</taxon>
    </lineage>
</organism>
<evidence type="ECO:0000313" key="1">
    <source>
        <dbReference type="EMBL" id="SVB07998.1"/>
    </source>
</evidence>
<dbReference type="AlphaFoldDB" id="A0A382B2M6"/>
<dbReference type="SUPFAM" id="SSF52266">
    <property type="entry name" value="SGNH hydrolase"/>
    <property type="match status" value="1"/>
</dbReference>
<proteinExistence type="predicted"/>
<feature type="non-terminal residue" evidence="1">
    <location>
        <position position="95"/>
    </location>
</feature>
<reference evidence="1" key="1">
    <citation type="submission" date="2018-05" db="EMBL/GenBank/DDBJ databases">
        <authorList>
            <person name="Lanie J.A."/>
            <person name="Ng W.-L."/>
            <person name="Kazmierczak K.M."/>
            <person name="Andrzejewski T.M."/>
            <person name="Davidsen T.M."/>
            <person name="Wayne K.J."/>
            <person name="Tettelin H."/>
            <person name="Glass J.I."/>
            <person name="Rusch D."/>
            <person name="Podicherti R."/>
            <person name="Tsui H.-C.T."/>
            <person name="Winkler M.E."/>
        </authorList>
    </citation>
    <scope>NUCLEOTIDE SEQUENCE</scope>
</reference>
<name>A0A382B2M6_9ZZZZ</name>
<dbReference type="EMBL" id="UINC01027921">
    <property type="protein sequence ID" value="SVB07998.1"/>
    <property type="molecule type" value="Genomic_DNA"/>
</dbReference>
<accession>A0A382B2M6</accession>
<gene>
    <name evidence="1" type="ORF">METZ01_LOCUS160852</name>
</gene>
<sequence>MRNVLALVAYILCASTVSAQDGDDWKRFPDPERFAEAIAKFEAADSLAPPHGAIVCTGSSSMRGWHRRIAADLAPLTVIPRGFGGSTYYDLLHFT</sequence>